<dbReference type="EMBL" id="JARBHB010000003">
    <property type="protein sequence ID" value="KAJ8888543.1"/>
    <property type="molecule type" value="Genomic_DNA"/>
</dbReference>
<feature type="compositionally biased region" description="Basic and acidic residues" evidence="1">
    <location>
        <begin position="635"/>
        <end position="663"/>
    </location>
</feature>
<name>A0ABQ9HVX8_9NEOP</name>
<feature type="region of interest" description="Disordered" evidence="1">
    <location>
        <begin position="533"/>
        <end position="569"/>
    </location>
</feature>
<protein>
    <submittedName>
        <fullName evidence="2">Uncharacterized protein</fullName>
    </submittedName>
</protein>
<gene>
    <name evidence="2" type="ORF">PR048_008034</name>
</gene>
<dbReference type="Proteomes" id="UP001159363">
    <property type="component" value="Chromosome 3"/>
</dbReference>
<evidence type="ECO:0000313" key="3">
    <source>
        <dbReference type="Proteomes" id="UP001159363"/>
    </source>
</evidence>
<accession>A0ABQ9HVX8</accession>
<reference evidence="2 3" key="1">
    <citation type="submission" date="2023-02" db="EMBL/GenBank/DDBJ databases">
        <title>LHISI_Scaffold_Assembly.</title>
        <authorList>
            <person name="Stuart O.P."/>
            <person name="Cleave R."/>
            <person name="Magrath M.J.L."/>
            <person name="Mikheyev A.S."/>
        </authorList>
    </citation>
    <scope>NUCLEOTIDE SEQUENCE [LARGE SCALE GENOMIC DNA]</scope>
    <source>
        <strain evidence="2">Daus_M_001</strain>
        <tissue evidence="2">Leg muscle</tissue>
    </source>
</reference>
<comment type="caution">
    <text evidence="2">The sequence shown here is derived from an EMBL/GenBank/DDBJ whole genome shotgun (WGS) entry which is preliminary data.</text>
</comment>
<proteinExistence type="predicted"/>
<sequence length="663" mass="74435">MLPRTINTSPTPKAVKQPHSITPPPPNFVFGTIHSGRSRSPGRRHTHTRPSDRNNVNLDSSLHRTDLHCSSVQLRRSKHHLSRRALLLVVIWGLCAAALPKYPSRVLRFLSVKIGGRPECAALAQFPSTFNLRRTNTTFDLCLFTFRAIVRLDSSLRWQPTIMPLSKSDSSVPRTISLSTGFTPVCSVWQPYKSTEGRFPAAGSHDIFLHAGRRRFQRVLRQPTLQELPLHIQFIKCLAGKHRQFVSWNVFFSPVRQDLQPLTKDERSEEIWAALNIEVFRAEEGELSEFARRRNDGAGETGDPRENPVNNGIIRHNSHLRKSGDPGSIIFVCYIWKSETPLCFWMLFKLKVGESMKDAKPNSSPLKATISKQAGDVRQQKGPLWIQSDDTTTSDTTSADFEMETRRKVKVIEYVYLLNMEGDVRPTIFRRIKLGWQAFGKHYIVLKSNISISSSSGHTRDRVEVRGSGSHVEFRTSSCLPPSCIPPCCKSVRRHSGLLVTEAIRGGASCSEEQELRRNRPIVCSNDASQHLSGVISGNHGKPKSGWPNRESNPGSSRMRDHSDVTASPRGKATAGILLCCVGARREGVRAQITLTSAGVYCTISAWERRSIRDSISAGMKERGKRENPPTSDIVRPDSHTRKSDERLRRESNLVPKDGRRVV</sequence>
<feature type="region of interest" description="Disordered" evidence="1">
    <location>
        <begin position="1"/>
        <end position="59"/>
    </location>
</feature>
<evidence type="ECO:0000313" key="2">
    <source>
        <dbReference type="EMBL" id="KAJ8888543.1"/>
    </source>
</evidence>
<evidence type="ECO:0000256" key="1">
    <source>
        <dbReference type="SAM" id="MobiDB-lite"/>
    </source>
</evidence>
<feature type="region of interest" description="Disordered" evidence="1">
    <location>
        <begin position="618"/>
        <end position="663"/>
    </location>
</feature>
<feature type="compositionally biased region" description="Polar residues" evidence="1">
    <location>
        <begin position="1"/>
        <end position="11"/>
    </location>
</feature>
<feature type="compositionally biased region" description="Basic residues" evidence="1">
    <location>
        <begin position="36"/>
        <end position="48"/>
    </location>
</feature>
<organism evidence="2 3">
    <name type="scientific">Dryococelus australis</name>
    <dbReference type="NCBI Taxonomy" id="614101"/>
    <lineage>
        <taxon>Eukaryota</taxon>
        <taxon>Metazoa</taxon>
        <taxon>Ecdysozoa</taxon>
        <taxon>Arthropoda</taxon>
        <taxon>Hexapoda</taxon>
        <taxon>Insecta</taxon>
        <taxon>Pterygota</taxon>
        <taxon>Neoptera</taxon>
        <taxon>Polyneoptera</taxon>
        <taxon>Phasmatodea</taxon>
        <taxon>Verophasmatodea</taxon>
        <taxon>Anareolatae</taxon>
        <taxon>Phasmatidae</taxon>
        <taxon>Eurycanthinae</taxon>
        <taxon>Dryococelus</taxon>
    </lineage>
</organism>
<keyword evidence="3" id="KW-1185">Reference proteome</keyword>